<reference evidence="1 2" key="1">
    <citation type="submission" date="2023-03" db="EMBL/GenBank/DDBJ databases">
        <title>Genome insight into feeding habits of ladybird beetles.</title>
        <authorList>
            <person name="Li H.-S."/>
            <person name="Huang Y.-H."/>
            <person name="Pang H."/>
        </authorList>
    </citation>
    <scope>NUCLEOTIDE SEQUENCE [LARGE SCALE GENOMIC DNA]</scope>
    <source>
        <strain evidence="1">SYSU_2023b</strain>
        <tissue evidence="1">Whole body</tissue>
    </source>
</reference>
<name>A0AAW1V7W1_9CUCU</name>
<gene>
    <name evidence="1" type="ORF">WA026_016575</name>
</gene>
<organism evidence="1 2">
    <name type="scientific">Henosepilachna vigintioctopunctata</name>
    <dbReference type="NCBI Taxonomy" id="420089"/>
    <lineage>
        <taxon>Eukaryota</taxon>
        <taxon>Metazoa</taxon>
        <taxon>Ecdysozoa</taxon>
        <taxon>Arthropoda</taxon>
        <taxon>Hexapoda</taxon>
        <taxon>Insecta</taxon>
        <taxon>Pterygota</taxon>
        <taxon>Neoptera</taxon>
        <taxon>Endopterygota</taxon>
        <taxon>Coleoptera</taxon>
        <taxon>Polyphaga</taxon>
        <taxon>Cucujiformia</taxon>
        <taxon>Coccinelloidea</taxon>
        <taxon>Coccinellidae</taxon>
        <taxon>Epilachninae</taxon>
        <taxon>Epilachnini</taxon>
        <taxon>Henosepilachna</taxon>
    </lineage>
</organism>
<comment type="caution">
    <text evidence="1">The sequence shown here is derived from an EMBL/GenBank/DDBJ whole genome shotgun (WGS) entry which is preliminary data.</text>
</comment>
<dbReference type="EMBL" id="JARQZJ010000130">
    <property type="protein sequence ID" value="KAK9891777.1"/>
    <property type="molecule type" value="Genomic_DNA"/>
</dbReference>
<sequence>MKRFVKAMTTERDCFEYIISAFPSLSHEKIKARVFDGPQIRQLLKKNVMTEPEKNARLAFKSIVKDFLGNTRAAQNYIEIVQQLSESLKKLGCNMSIQLHFLHNHLSNSSENLGAVSDEQGERIYQGLKAMETRYQG</sequence>
<dbReference type="PANTHER" id="PTHR46114">
    <property type="entry name" value="APPLE DOMAIN-CONTAINING PROTEIN"/>
    <property type="match status" value="1"/>
</dbReference>
<evidence type="ECO:0000313" key="1">
    <source>
        <dbReference type="EMBL" id="KAK9891777.1"/>
    </source>
</evidence>
<dbReference type="PANTHER" id="PTHR46114:SF1">
    <property type="entry name" value="ZAD DOMAIN-CONTAINING PROTEIN"/>
    <property type="match status" value="1"/>
</dbReference>
<keyword evidence="2" id="KW-1185">Reference proteome</keyword>
<dbReference type="Proteomes" id="UP001431783">
    <property type="component" value="Unassembled WGS sequence"/>
</dbReference>
<evidence type="ECO:0000313" key="2">
    <source>
        <dbReference type="Proteomes" id="UP001431783"/>
    </source>
</evidence>
<protein>
    <submittedName>
        <fullName evidence="1">Uncharacterized protein</fullName>
    </submittedName>
</protein>
<proteinExistence type="predicted"/>
<accession>A0AAW1V7W1</accession>
<dbReference type="AlphaFoldDB" id="A0AAW1V7W1"/>